<evidence type="ECO:0000313" key="5">
    <source>
        <dbReference type="Proteomes" id="UP000014760"/>
    </source>
</evidence>
<evidence type="ECO:0000313" key="3">
    <source>
        <dbReference type="EMBL" id="ELT90394.1"/>
    </source>
</evidence>
<reference evidence="3 5" key="2">
    <citation type="journal article" date="2013" name="Nature">
        <title>Insights into bilaterian evolution from three spiralian genomes.</title>
        <authorList>
            <person name="Simakov O."/>
            <person name="Marletaz F."/>
            <person name="Cho S.J."/>
            <person name="Edsinger-Gonzales E."/>
            <person name="Havlak P."/>
            <person name="Hellsten U."/>
            <person name="Kuo D.H."/>
            <person name="Larsson T."/>
            <person name="Lv J."/>
            <person name="Arendt D."/>
            <person name="Savage R."/>
            <person name="Osoegawa K."/>
            <person name="de Jong P."/>
            <person name="Grimwood J."/>
            <person name="Chapman J.A."/>
            <person name="Shapiro H."/>
            <person name="Aerts A."/>
            <person name="Otillar R.P."/>
            <person name="Terry A.Y."/>
            <person name="Boore J.L."/>
            <person name="Grigoriev I.V."/>
            <person name="Lindberg D.R."/>
            <person name="Seaver E.C."/>
            <person name="Weisblat D.A."/>
            <person name="Putnam N.H."/>
            <person name="Rokhsar D.S."/>
        </authorList>
    </citation>
    <scope>NUCLEOTIDE SEQUENCE</scope>
    <source>
        <strain evidence="3 5">I ESC-2004</strain>
    </source>
</reference>
<dbReference type="PANTHER" id="PTHR36695:SF12">
    <property type="entry name" value="AGAP008648-PA"/>
    <property type="match status" value="1"/>
</dbReference>
<dbReference type="EMBL" id="KB310935">
    <property type="protein sequence ID" value="ELT90394.1"/>
    <property type="molecule type" value="Genomic_DNA"/>
</dbReference>
<sequence length="452" mass="50687">MIVRCLRLLKKILMFTVFLLMVSMTIQEMTGTEMVIPGMFSETPRSQVGRRGPPRGSRVHHRAVQPMVPVAEEPDSPFGSPNVTDDVIVLEEEVVVTDTVSRIMAPRNDSVHVTESSLTSTASSTEYNPVIRDDMVTSPAVALNSTLGGNITSEQNYFVVYVTSGAADSIYIQPSSHLFRFKIHACSDAYLLFKQKVSSTDKFSYHFGFGYGANTVIWKKPPTPITREFRTPKGGRIECSRTVSLWVSRILNTFQVGFGQNVKPYMEWTDDVNPYQTTSMTLANPWPKKQAVWHLDMNSVKVLRVDTGKEYSYEQLWLTTLGHSAIVIQVRACHDVNILLSDKFAAIGNGYEVALGIRDNQLSAIRDEQYGPNVAADETEGILDCEDFRAFWLQWSMGRIQVGRGTKIGQRKILEHAKVNPPRRIKSISLSTGGGATGRWLFNMPYNQMFPL</sequence>
<keyword evidence="1" id="KW-0472">Membrane</keyword>
<keyword evidence="1" id="KW-1133">Transmembrane helix</keyword>
<feature type="transmembrane region" description="Helical" evidence="1">
    <location>
        <begin position="12"/>
        <end position="30"/>
    </location>
</feature>
<evidence type="ECO:0000256" key="1">
    <source>
        <dbReference type="SAM" id="Phobius"/>
    </source>
</evidence>
<keyword evidence="1" id="KW-0812">Transmembrane</keyword>
<dbReference type="PANTHER" id="PTHR36695">
    <property type="entry name" value="AGAP008648-PA"/>
    <property type="match status" value="1"/>
</dbReference>
<protein>
    <recommendedName>
        <fullName evidence="2">Farnesoic acid O-methyl transferase domain-containing protein</fullName>
    </recommendedName>
</protein>
<evidence type="ECO:0000313" key="4">
    <source>
        <dbReference type="EnsemblMetazoa" id="CapteP202271"/>
    </source>
</evidence>
<dbReference type="OrthoDB" id="6104479at2759"/>
<dbReference type="EMBL" id="AMQN01014382">
    <property type="status" value="NOT_ANNOTATED_CDS"/>
    <property type="molecule type" value="Genomic_DNA"/>
</dbReference>
<name>R7T9L9_CAPTE</name>
<dbReference type="InterPro" id="IPR022041">
    <property type="entry name" value="Methyltransf_FA"/>
</dbReference>
<organism evidence="3">
    <name type="scientific">Capitella teleta</name>
    <name type="common">Polychaete worm</name>
    <dbReference type="NCBI Taxonomy" id="283909"/>
    <lineage>
        <taxon>Eukaryota</taxon>
        <taxon>Metazoa</taxon>
        <taxon>Spiralia</taxon>
        <taxon>Lophotrochozoa</taxon>
        <taxon>Annelida</taxon>
        <taxon>Polychaeta</taxon>
        <taxon>Sedentaria</taxon>
        <taxon>Scolecida</taxon>
        <taxon>Capitellidae</taxon>
        <taxon>Capitella</taxon>
    </lineage>
</organism>
<dbReference type="Pfam" id="PF12248">
    <property type="entry name" value="Methyltransf_FA"/>
    <property type="match status" value="2"/>
</dbReference>
<accession>R7T9L9</accession>
<gene>
    <name evidence="3" type="ORF">CAPTEDRAFT_202271</name>
</gene>
<keyword evidence="5" id="KW-1185">Reference proteome</keyword>
<dbReference type="Proteomes" id="UP000014760">
    <property type="component" value="Unassembled WGS sequence"/>
</dbReference>
<reference evidence="5" key="1">
    <citation type="submission" date="2012-12" db="EMBL/GenBank/DDBJ databases">
        <authorList>
            <person name="Hellsten U."/>
            <person name="Grimwood J."/>
            <person name="Chapman J.A."/>
            <person name="Shapiro H."/>
            <person name="Aerts A."/>
            <person name="Otillar R.P."/>
            <person name="Terry A.Y."/>
            <person name="Boore J.L."/>
            <person name="Simakov O."/>
            <person name="Marletaz F."/>
            <person name="Cho S.-J."/>
            <person name="Edsinger-Gonzales E."/>
            <person name="Havlak P."/>
            <person name="Kuo D.-H."/>
            <person name="Larsson T."/>
            <person name="Lv J."/>
            <person name="Arendt D."/>
            <person name="Savage R."/>
            <person name="Osoegawa K."/>
            <person name="de Jong P."/>
            <person name="Lindberg D.R."/>
            <person name="Seaver E.C."/>
            <person name="Weisblat D.A."/>
            <person name="Putnam N.H."/>
            <person name="Grigoriev I.V."/>
            <person name="Rokhsar D.S."/>
        </authorList>
    </citation>
    <scope>NUCLEOTIDE SEQUENCE</scope>
    <source>
        <strain evidence="5">I ESC-2004</strain>
    </source>
</reference>
<dbReference type="AlphaFoldDB" id="R7T9L9"/>
<proteinExistence type="predicted"/>
<feature type="domain" description="Farnesoic acid O-methyl transferase" evidence="2">
    <location>
        <begin position="177"/>
        <end position="296"/>
    </location>
</feature>
<dbReference type="HOGENOM" id="CLU_605882_0_0_1"/>
<feature type="domain" description="Farnesoic acid O-methyl transferase" evidence="2">
    <location>
        <begin position="311"/>
        <end position="444"/>
    </location>
</feature>
<reference evidence="4" key="3">
    <citation type="submission" date="2015-06" db="UniProtKB">
        <authorList>
            <consortium name="EnsemblMetazoa"/>
        </authorList>
    </citation>
    <scope>IDENTIFICATION</scope>
</reference>
<evidence type="ECO:0000259" key="2">
    <source>
        <dbReference type="Pfam" id="PF12248"/>
    </source>
</evidence>
<dbReference type="EnsemblMetazoa" id="CapteT202271">
    <property type="protein sequence ID" value="CapteP202271"/>
    <property type="gene ID" value="CapteG202271"/>
</dbReference>